<dbReference type="EMBL" id="CP058214">
    <property type="protein sequence ID" value="QPC45449.1"/>
    <property type="molecule type" value="Genomic_DNA"/>
</dbReference>
<evidence type="ECO:0000313" key="1">
    <source>
        <dbReference type="EMBL" id="QPC45449.1"/>
    </source>
</evidence>
<dbReference type="CDD" id="cd09756">
    <property type="entry name" value="Cas5_I-E"/>
    <property type="match status" value="1"/>
</dbReference>
<dbReference type="GO" id="GO:0043571">
    <property type="term" value="P:maintenance of CRISPR repeat elements"/>
    <property type="evidence" value="ECO:0007669"/>
    <property type="project" value="InterPro"/>
</dbReference>
<dbReference type="Pfam" id="PF09704">
    <property type="entry name" value="Cas_Cas5d"/>
    <property type="match status" value="1"/>
</dbReference>
<dbReference type="InterPro" id="IPR021124">
    <property type="entry name" value="CRISPR-assoc_prot_Cas5"/>
</dbReference>
<accession>A0A7S8HEF7</accession>
<dbReference type="KEGG" id="kmn:HW532_21070"/>
<reference evidence="1 2" key="1">
    <citation type="submission" date="2020-06" db="EMBL/GenBank/DDBJ databases">
        <title>Genome sequence of 2 isolates from Red Sea Mangroves.</title>
        <authorList>
            <person name="Sefrji F."/>
            <person name="Michoud G."/>
            <person name="Merlino G."/>
            <person name="Daffonchio D."/>
        </authorList>
    </citation>
    <scope>NUCLEOTIDE SEQUENCE [LARGE SCALE GENOMIC DNA]</scope>
    <source>
        <strain evidence="1 2">R1DC25</strain>
    </source>
</reference>
<keyword evidence="2" id="KW-1185">Reference proteome</keyword>
<name>A0A7S8HEF7_9HYPH</name>
<dbReference type="NCBIfam" id="TIGR01868">
    <property type="entry name" value="casD_Cas5e"/>
    <property type="match status" value="1"/>
</dbReference>
<dbReference type="InterPro" id="IPR010147">
    <property type="entry name" value="CRISPR-assoc_prot_CasD"/>
</dbReference>
<dbReference type="GO" id="GO:0003723">
    <property type="term" value="F:RNA binding"/>
    <property type="evidence" value="ECO:0007669"/>
    <property type="project" value="InterPro"/>
</dbReference>
<dbReference type="AlphaFoldDB" id="A0A7S8HEF7"/>
<dbReference type="GO" id="GO:0051607">
    <property type="term" value="P:defense response to virus"/>
    <property type="evidence" value="ECO:0007669"/>
    <property type="project" value="InterPro"/>
</dbReference>
<sequence>MPRHLVLTLEAPLMAFGGVTVDNYGTIRDFPAASMLTGLIANALGLRREDRQAHQRLQDRLVFAARHERPAGRVADFQTAKLEASDRGWTTRGAPEGRAGGAGTYLGPHLRYRDYHADAALTVVLRLEPADEAPTLDDLADALLRPARPLFIGRKPCLPSRPLIAPDPAASFIETQTVGEALETIPRHNKDALRALWPAGEGGTTRTDRALDLADERNWSSGLHGGTRRVCEGTIQPAKDDG</sequence>
<proteinExistence type="predicted"/>
<dbReference type="Gene3D" id="3.30.70.2660">
    <property type="match status" value="1"/>
</dbReference>
<evidence type="ECO:0000313" key="2">
    <source>
        <dbReference type="Proteomes" id="UP000593594"/>
    </source>
</evidence>
<organism evidence="1 2">
    <name type="scientific">Kaustia mangrovi</name>
    <dbReference type="NCBI Taxonomy" id="2593653"/>
    <lineage>
        <taxon>Bacteria</taxon>
        <taxon>Pseudomonadati</taxon>
        <taxon>Pseudomonadota</taxon>
        <taxon>Alphaproteobacteria</taxon>
        <taxon>Hyphomicrobiales</taxon>
        <taxon>Parvibaculaceae</taxon>
        <taxon>Kaustia</taxon>
    </lineage>
</organism>
<protein>
    <submittedName>
        <fullName evidence="1">Type I-E CRISPR-associated protein Cas5/CasD</fullName>
    </submittedName>
</protein>
<gene>
    <name evidence="1" type="primary">cas5e</name>
    <name evidence="1" type="ORF">HW532_21070</name>
</gene>
<dbReference type="Proteomes" id="UP000593594">
    <property type="component" value="Chromosome"/>
</dbReference>